<dbReference type="EMBL" id="CP040804">
    <property type="protein sequence ID" value="QEM32215.1"/>
    <property type="molecule type" value="Genomic_DNA"/>
</dbReference>
<dbReference type="InterPro" id="IPR002901">
    <property type="entry name" value="MGlyc_endo_b_GlcNAc-like_dom"/>
</dbReference>
<evidence type="ECO:0000259" key="3">
    <source>
        <dbReference type="SMART" id="SM00047"/>
    </source>
</evidence>
<accession>A0A0F3HFR2</accession>
<dbReference type="EMBL" id="RJNF01000020">
    <property type="protein sequence ID" value="RSI56302.1"/>
    <property type="molecule type" value="Genomic_DNA"/>
</dbReference>
<dbReference type="AlphaFoldDB" id="A0A0F3HFR2"/>
<sequence>MAKGKKKGKSKARPKKTKKKQKSFLLFPKFFQKWSLIFIGLFALLGLLASLNFPKLTMEKNMTSTDERTVAFIAEIGETSRYLAARNDLYASVMIAQAILESDSGQSTLSQKPSYNFFGIKGDYNGQSVTLPTWEDDGKGNPYYIDAAFRSYGSVENSLQDYVDFLEGSYYVGVHRSNTKNYKDATAALTGVYATDTTYGDKLNSIIEQYQLTIYDTY</sequence>
<evidence type="ECO:0000313" key="6">
    <source>
        <dbReference type="Proteomes" id="UP000273998"/>
    </source>
</evidence>
<dbReference type="RefSeq" id="WP_004183048.1">
    <property type="nucleotide sequence ID" value="NZ_AP031488.1"/>
</dbReference>
<dbReference type="GO" id="GO:0004040">
    <property type="term" value="F:amidase activity"/>
    <property type="evidence" value="ECO:0007669"/>
    <property type="project" value="InterPro"/>
</dbReference>
<evidence type="ECO:0000313" key="4">
    <source>
        <dbReference type="EMBL" id="QEM32215.1"/>
    </source>
</evidence>
<organism evidence="5 6">
    <name type="scientific">Streptococcus salivarius</name>
    <dbReference type="NCBI Taxonomy" id="1304"/>
    <lineage>
        <taxon>Bacteria</taxon>
        <taxon>Bacillati</taxon>
        <taxon>Bacillota</taxon>
        <taxon>Bacilli</taxon>
        <taxon>Lactobacillales</taxon>
        <taxon>Streptococcaceae</taxon>
        <taxon>Streptococcus</taxon>
    </lineage>
</organism>
<dbReference type="Proteomes" id="UP000273998">
    <property type="component" value="Unassembled WGS sequence"/>
</dbReference>
<dbReference type="Gene3D" id="1.10.530.10">
    <property type="match status" value="1"/>
</dbReference>
<dbReference type="InterPro" id="IPR051056">
    <property type="entry name" value="Glycosyl_Hydrolase_73"/>
</dbReference>
<evidence type="ECO:0000256" key="1">
    <source>
        <dbReference type="ARBA" id="ARBA00010266"/>
    </source>
</evidence>
<evidence type="ECO:0000313" key="7">
    <source>
        <dbReference type="Proteomes" id="UP000322622"/>
    </source>
</evidence>
<dbReference type="Pfam" id="PF01832">
    <property type="entry name" value="Glucosaminidase"/>
    <property type="match status" value="1"/>
</dbReference>
<reference evidence="5 6" key="1">
    <citation type="submission" date="2018-11" db="EMBL/GenBank/DDBJ databases">
        <title>Species Designations Belie Phenotypic and Genotypic Heterogeneity in Oral Streptococci.</title>
        <authorList>
            <person name="Velsko I."/>
        </authorList>
    </citation>
    <scope>NUCLEOTIDE SEQUENCE [LARGE SCALE GENOMIC DNA]</scope>
    <source>
        <strain evidence="5 6">BCC42</strain>
    </source>
</reference>
<keyword evidence="2" id="KW-0378">Hydrolase</keyword>
<name>A0A0F3HFR2_STRSL</name>
<gene>
    <name evidence="5" type="ORF">D8867_07495</name>
    <name evidence="4" type="ORF">FHI56_04685</name>
</gene>
<dbReference type="SMART" id="SM00047">
    <property type="entry name" value="LYZ2"/>
    <property type="match status" value="1"/>
</dbReference>
<dbReference type="PRINTS" id="PR01002">
    <property type="entry name" value="FLGFLGJ"/>
</dbReference>
<proteinExistence type="inferred from homology"/>
<comment type="similarity">
    <text evidence="1">Belongs to the glycosyl hydrolase 73 family.</text>
</comment>
<reference evidence="4 7" key="2">
    <citation type="submission" date="2019-06" db="EMBL/GenBank/DDBJ databases">
        <title>Complete genome sequence of Streptococcus salivarius LAB813.</title>
        <authorList>
            <person name="Levesque C.M."/>
            <person name="Gong S.-G."/>
            <person name="Dufour D."/>
            <person name="Barbour A."/>
        </authorList>
    </citation>
    <scope>NUCLEOTIDE SEQUENCE [LARGE SCALE GENOMIC DNA]</scope>
    <source>
        <strain evidence="4 7">LAB813</strain>
    </source>
</reference>
<dbReference type="Proteomes" id="UP000322622">
    <property type="component" value="Chromosome"/>
</dbReference>
<evidence type="ECO:0000313" key="5">
    <source>
        <dbReference type="EMBL" id="RSI56302.1"/>
    </source>
</evidence>
<feature type="domain" description="Mannosyl-glycoprotein endo-beta-N-acetylglucosamidase-like" evidence="3">
    <location>
        <begin position="60"/>
        <end position="216"/>
    </location>
</feature>
<dbReference type="PANTHER" id="PTHR33308">
    <property type="entry name" value="PEPTIDOGLYCAN HYDROLASE FLGJ"/>
    <property type="match status" value="1"/>
</dbReference>
<dbReference type="PANTHER" id="PTHR33308:SF9">
    <property type="entry name" value="PEPTIDOGLYCAN HYDROLASE FLGJ"/>
    <property type="match status" value="1"/>
</dbReference>
<evidence type="ECO:0000256" key="2">
    <source>
        <dbReference type="ARBA" id="ARBA00022801"/>
    </source>
</evidence>
<protein>
    <submittedName>
        <fullName evidence="4 5">N-acetylmuramoyl-L-alanine amidase</fullName>
    </submittedName>
</protein>
<dbReference type="Gene3D" id="4.10.80.30">
    <property type="entry name" value="DNA polymerase, domain 6"/>
    <property type="match status" value="1"/>
</dbReference>